<accession>A0A9P1IKW3</accession>
<protein>
    <submittedName>
        <fullName evidence="1">Uncharacterized protein</fullName>
    </submittedName>
</protein>
<keyword evidence="2" id="KW-1185">Reference proteome</keyword>
<dbReference type="AlphaFoldDB" id="A0A9P1IKW3"/>
<dbReference type="EMBL" id="CANHGI010000003">
    <property type="protein sequence ID" value="CAI5446748.1"/>
    <property type="molecule type" value="Genomic_DNA"/>
</dbReference>
<sequence length="72" mass="8633">MNLERKLDEFELMELLCGSILHDIKILIFYRLEEPDLNTIDQIGIWRFLGNQKFGYHEETEVFDGFIQLDLL</sequence>
<name>A0A9P1IKW3_9PELO</name>
<evidence type="ECO:0000313" key="2">
    <source>
        <dbReference type="Proteomes" id="UP001152747"/>
    </source>
</evidence>
<organism evidence="1 2">
    <name type="scientific">Caenorhabditis angaria</name>
    <dbReference type="NCBI Taxonomy" id="860376"/>
    <lineage>
        <taxon>Eukaryota</taxon>
        <taxon>Metazoa</taxon>
        <taxon>Ecdysozoa</taxon>
        <taxon>Nematoda</taxon>
        <taxon>Chromadorea</taxon>
        <taxon>Rhabditida</taxon>
        <taxon>Rhabditina</taxon>
        <taxon>Rhabditomorpha</taxon>
        <taxon>Rhabditoidea</taxon>
        <taxon>Rhabditidae</taxon>
        <taxon>Peloderinae</taxon>
        <taxon>Caenorhabditis</taxon>
    </lineage>
</organism>
<dbReference type="Proteomes" id="UP001152747">
    <property type="component" value="Unassembled WGS sequence"/>
</dbReference>
<reference evidence="1" key="1">
    <citation type="submission" date="2022-11" db="EMBL/GenBank/DDBJ databases">
        <authorList>
            <person name="Kikuchi T."/>
        </authorList>
    </citation>
    <scope>NUCLEOTIDE SEQUENCE</scope>
    <source>
        <strain evidence="1">PS1010</strain>
    </source>
</reference>
<evidence type="ECO:0000313" key="1">
    <source>
        <dbReference type="EMBL" id="CAI5446748.1"/>
    </source>
</evidence>
<proteinExistence type="predicted"/>
<comment type="caution">
    <text evidence="1">The sequence shown here is derived from an EMBL/GenBank/DDBJ whole genome shotgun (WGS) entry which is preliminary data.</text>
</comment>
<gene>
    <name evidence="1" type="ORF">CAMP_LOCUS9385</name>
</gene>